<protein>
    <submittedName>
        <fullName evidence="2">Uncharacterized protein</fullName>
    </submittedName>
</protein>
<name>A0A1C4VWF9_9ACTN</name>
<gene>
    <name evidence="2" type="ORF">GA0070607_2758</name>
</gene>
<evidence type="ECO:0000313" key="2">
    <source>
        <dbReference type="EMBL" id="SCE88307.1"/>
    </source>
</evidence>
<accession>A0A1C4VWF9</accession>
<organism evidence="2 3">
    <name type="scientific">Micromonospora coriariae</name>
    <dbReference type="NCBI Taxonomy" id="285665"/>
    <lineage>
        <taxon>Bacteria</taxon>
        <taxon>Bacillati</taxon>
        <taxon>Actinomycetota</taxon>
        <taxon>Actinomycetes</taxon>
        <taxon>Micromonosporales</taxon>
        <taxon>Micromonosporaceae</taxon>
        <taxon>Micromonospora</taxon>
    </lineage>
</organism>
<proteinExistence type="predicted"/>
<reference evidence="3" key="1">
    <citation type="submission" date="2016-06" db="EMBL/GenBank/DDBJ databases">
        <authorList>
            <person name="Varghese N."/>
            <person name="Submissions Spin"/>
        </authorList>
    </citation>
    <scope>NUCLEOTIDE SEQUENCE [LARGE SCALE GENOMIC DNA]</scope>
    <source>
        <strain evidence="3">DSM 44875</strain>
    </source>
</reference>
<dbReference type="AlphaFoldDB" id="A0A1C4VWF9"/>
<dbReference type="Proteomes" id="UP000198243">
    <property type="component" value="Chromosome I"/>
</dbReference>
<feature type="region of interest" description="Disordered" evidence="1">
    <location>
        <begin position="1"/>
        <end position="46"/>
    </location>
</feature>
<evidence type="ECO:0000313" key="3">
    <source>
        <dbReference type="Proteomes" id="UP000198243"/>
    </source>
</evidence>
<dbReference type="EMBL" id="LT607412">
    <property type="protein sequence ID" value="SCE88307.1"/>
    <property type="molecule type" value="Genomic_DNA"/>
</dbReference>
<evidence type="ECO:0000256" key="1">
    <source>
        <dbReference type="SAM" id="MobiDB-lite"/>
    </source>
</evidence>
<sequence length="46" mass="5280">MRPVQPRQEIKDAPPYDPDSAGPSTGERVGNYYAERYRPHQARHQG</sequence>
<keyword evidence="3" id="KW-1185">Reference proteome</keyword>